<organism evidence="1 2">
    <name type="scientific">Streptomyces sannanensis</name>
    <dbReference type="NCBI Taxonomy" id="285536"/>
    <lineage>
        <taxon>Bacteria</taxon>
        <taxon>Bacillati</taxon>
        <taxon>Actinomycetota</taxon>
        <taxon>Actinomycetes</taxon>
        <taxon>Kitasatosporales</taxon>
        <taxon>Streptomycetaceae</taxon>
        <taxon>Streptomyces</taxon>
    </lineage>
</organism>
<reference evidence="2" key="1">
    <citation type="journal article" date="2019" name="Int. J. Syst. Evol. Microbiol.">
        <title>The Global Catalogue of Microorganisms (GCM) 10K type strain sequencing project: providing services to taxonomists for standard genome sequencing and annotation.</title>
        <authorList>
            <consortium name="The Broad Institute Genomics Platform"/>
            <consortium name="The Broad Institute Genome Sequencing Center for Infectious Disease"/>
            <person name="Wu L."/>
            <person name="Ma J."/>
        </authorList>
    </citation>
    <scope>NUCLEOTIDE SEQUENCE [LARGE SCALE GENOMIC DNA]</scope>
    <source>
        <strain evidence="2">JCM 9651</strain>
    </source>
</reference>
<dbReference type="EMBL" id="BAAAYL010000001">
    <property type="protein sequence ID" value="GAA3378160.1"/>
    <property type="molecule type" value="Genomic_DNA"/>
</dbReference>
<sequence>MRAHQYHTRITERAQPLDITPYRARRDPEPVGELGAGPDLALLQQPEQGERPLRRTPLVTVCRVHDAHPARDSGPILSAGFIVMTDPEGNEFCLD</sequence>
<accession>A0ABP6SJW8</accession>
<gene>
    <name evidence="1" type="ORF">GCM10020367_56580</name>
</gene>
<comment type="caution">
    <text evidence="1">The sequence shown here is derived from an EMBL/GenBank/DDBJ whole genome shotgun (WGS) entry which is preliminary data.</text>
</comment>
<keyword evidence="2" id="KW-1185">Reference proteome</keyword>
<dbReference type="Proteomes" id="UP001499990">
    <property type="component" value="Unassembled WGS sequence"/>
</dbReference>
<evidence type="ECO:0008006" key="3">
    <source>
        <dbReference type="Google" id="ProtNLM"/>
    </source>
</evidence>
<protein>
    <recommendedName>
        <fullName evidence="3">Glyoxalase-like domain-containing protein</fullName>
    </recommendedName>
</protein>
<proteinExistence type="predicted"/>
<evidence type="ECO:0000313" key="2">
    <source>
        <dbReference type="Proteomes" id="UP001499990"/>
    </source>
</evidence>
<name>A0ABP6SJW8_9ACTN</name>
<evidence type="ECO:0000313" key="1">
    <source>
        <dbReference type="EMBL" id="GAA3378160.1"/>
    </source>
</evidence>